<sequence length="642" mass="69873">MYTPRFPSLLACLTPLLALGASAALSGCGEIAEREQGLEKVEAQDGDLMPRYAPADEDFYRMPWPSDARVSAQGTVDVSDIPNANHNFVKRYVEMLSTIRGFSTMPVAYVAFETDTAPPDDAIPVPSATVDPNSPIQLIAMSEAACGERVPVEAVWDAEGDKYVAANTLKVAPVPGYPLRPATPYALIVTTSFGGNDLSTARPEAFAAHLNGDGADEALALSFDPMRDCLPQTNLSSKEIAVASVFTTQDPVAETRKLREMVWSDATEIRDIRNWRKWVARSTSAYEVYSGTMKMPIFQKGEPPYSRDGDLVFDESGRPEIQRWETVPFAVTVPRNPDGPLKLLVWEDGTGAQLASHIGDDHIVGALEAGFAVATFVPQFHKDRGEADYDPELDTFNYINPKSGRTVFRQQVAETSYFIRLIEEKLINLIGLPPIDTSRVFYGGHSQGALVGAMVAGVEPRIDTYMLNGVGSYLSETIIFRKDPFDIAQLVQNLLDVSRPIDRFHPIVAMAQVGADVVDPHNYARYWRGWGDGQGGASVFMINGKDDYTTSTLSMNALMTAAGLPVVGPKGWPVDPWNVGDIEQVDAPLEANRQSLSGQPLTMGSYMSSSTGHFTIYSDDALEDAAVNFWATSAAGSAVIDF</sequence>
<evidence type="ECO:0000313" key="2">
    <source>
        <dbReference type="EMBL" id="QDG52814.1"/>
    </source>
</evidence>
<evidence type="ECO:0000313" key="3">
    <source>
        <dbReference type="Proteomes" id="UP000315995"/>
    </source>
</evidence>
<dbReference type="RefSeq" id="WP_141199275.1">
    <property type="nucleotide sequence ID" value="NZ_CP041186.1"/>
</dbReference>
<keyword evidence="3" id="KW-1185">Reference proteome</keyword>
<dbReference type="OrthoDB" id="581066at2"/>
<organism evidence="2 3">
    <name type="scientific">Persicimonas caeni</name>
    <dbReference type="NCBI Taxonomy" id="2292766"/>
    <lineage>
        <taxon>Bacteria</taxon>
        <taxon>Deltaproteobacteria</taxon>
        <taxon>Bradymonadales</taxon>
        <taxon>Bradymonadaceae</taxon>
        <taxon>Persicimonas</taxon>
    </lineage>
</organism>
<proteinExistence type="predicted"/>
<accession>A0A4Y6PWW0</accession>
<reference evidence="2 3" key="1">
    <citation type="submission" date="2019-06" db="EMBL/GenBank/DDBJ databases">
        <title>Persicimonas caeni gen. nov., sp. nov., a predatory bacterium isolated from solar saltern.</title>
        <authorList>
            <person name="Wang S."/>
        </authorList>
    </citation>
    <scope>NUCLEOTIDE SEQUENCE [LARGE SCALE GENOMIC DNA]</scope>
    <source>
        <strain evidence="2 3">YN101</strain>
    </source>
</reference>
<dbReference type="EMBL" id="CP041186">
    <property type="protein sequence ID" value="QDG52814.1"/>
    <property type="molecule type" value="Genomic_DNA"/>
</dbReference>
<dbReference type="AlphaFoldDB" id="A0A4Y6PWW0"/>
<feature type="chain" id="PRO_5030106595" description="Bacterial virulence factor lipase N-terminal domain-containing protein" evidence="1">
    <location>
        <begin position="24"/>
        <end position="642"/>
    </location>
</feature>
<feature type="signal peptide" evidence="1">
    <location>
        <begin position="1"/>
        <end position="23"/>
    </location>
</feature>
<gene>
    <name evidence="2" type="ORF">FIV42_19310</name>
</gene>
<protein>
    <recommendedName>
        <fullName evidence="4">Bacterial virulence factor lipase N-terminal domain-containing protein</fullName>
    </recommendedName>
</protein>
<name>A0A4Y6PWW0_PERCE</name>
<evidence type="ECO:0000256" key="1">
    <source>
        <dbReference type="SAM" id="SignalP"/>
    </source>
</evidence>
<accession>A0A5B8YCY0</accession>
<dbReference type="PROSITE" id="PS51257">
    <property type="entry name" value="PROKAR_LIPOPROTEIN"/>
    <property type="match status" value="1"/>
</dbReference>
<dbReference type="SUPFAM" id="SSF53474">
    <property type="entry name" value="alpha/beta-Hydrolases"/>
    <property type="match status" value="1"/>
</dbReference>
<dbReference type="InterPro" id="IPR029058">
    <property type="entry name" value="AB_hydrolase_fold"/>
</dbReference>
<dbReference type="Proteomes" id="UP000315995">
    <property type="component" value="Chromosome"/>
</dbReference>
<evidence type="ECO:0008006" key="4">
    <source>
        <dbReference type="Google" id="ProtNLM"/>
    </source>
</evidence>
<dbReference type="Gene3D" id="3.40.50.1820">
    <property type="entry name" value="alpha/beta hydrolase"/>
    <property type="match status" value="1"/>
</dbReference>
<keyword evidence="1" id="KW-0732">Signal</keyword>